<name>A0ABQ9I8W0_9NEOP</name>
<dbReference type="Proteomes" id="UP001159363">
    <property type="component" value="Chromosome 2"/>
</dbReference>
<reference evidence="1 2" key="1">
    <citation type="submission" date="2023-02" db="EMBL/GenBank/DDBJ databases">
        <title>LHISI_Scaffold_Assembly.</title>
        <authorList>
            <person name="Stuart O.P."/>
            <person name="Cleave R."/>
            <person name="Magrath M.J.L."/>
            <person name="Mikheyev A.S."/>
        </authorList>
    </citation>
    <scope>NUCLEOTIDE SEQUENCE [LARGE SCALE GENOMIC DNA]</scope>
    <source>
        <strain evidence="1">Daus_M_001</strain>
        <tissue evidence="1">Leg muscle</tissue>
    </source>
</reference>
<organism evidence="1 2">
    <name type="scientific">Dryococelus australis</name>
    <dbReference type="NCBI Taxonomy" id="614101"/>
    <lineage>
        <taxon>Eukaryota</taxon>
        <taxon>Metazoa</taxon>
        <taxon>Ecdysozoa</taxon>
        <taxon>Arthropoda</taxon>
        <taxon>Hexapoda</taxon>
        <taxon>Insecta</taxon>
        <taxon>Pterygota</taxon>
        <taxon>Neoptera</taxon>
        <taxon>Polyneoptera</taxon>
        <taxon>Phasmatodea</taxon>
        <taxon>Verophasmatodea</taxon>
        <taxon>Anareolatae</taxon>
        <taxon>Phasmatidae</taxon>
        <taxon>Eurycanthinae</taxon>
        <taxon>Dryococelus</taxon>
    </lineage>
</organism>
<gene>
    <name evidence="1" type="ORF">PR048_005664</name>
</gene>
<accession>A0ABQ9I8W0</accession>
<evidence type="ECO:0000313" key="1">
    <source>
        <dbReference type="EMBL" id="KAJ8893081.1"/>
    </source>
</evidence>
<sequence length="311" mass="35425">MIQQAFIAFVYFVVKELFDPRHSERVKNVIIKVRSIEFKERITETCCDRNYECGLSVLARVNGTVSDLHATDAVYHRICSTNFRIEKNVLREFSKSNTECLNAKKIQNTFLKLKHIKHLRLEKYGENIIIGEVCGIENIITFKETAKTILHKFYQQAKDDNVEKRKERLIYAVDEILKSEMKEQSTPSYTYTNFSNLTLESSVDFLPSSLKPLLSAMLPDIKLPLVVAAVGQALMLAFRPQALLAPMQLALASDANVLTAKTAITMSRNEDTCIVGNGTDLLILLSSYPWCNGKALFFKTEKRIWDINTTK</sequence>
<keyword evidence="2" id="KW-1185">Reference proteome</keyword>
<proteinExistence type="predicted"/>
<protein>
    <submittedName>
        <fullName evidence="1">Uncharacterized protein</fullName>
    </submittedName>
</protein>
<evidence type="ECO:0000313" key="2">
    <source>
        <dbReference type="Proteomes" id="UP001159363"/>
    </source>
</evidence>
<dbReference type="EMBL" id="JARBHB010000002">
    <property type="protein sequence ID" value="KAJ8893081.1"/>
    <property type="molecule type" value="Genomic_DNA"/>
</dbReference>
<comment type="caution">
    <text evidence="1">The sequence shown here is derived from an EMBL/GenBank/DDBJ whole genome shotgun (WGS) entry which is preliminary data.</text>
</comment>